<proteinExistence type="predicted"/>
<name>A0ABT3RKU4_9BACT</name>
<gene>
    <name evidence="1" type="ORF">OO017_17825</name>
</gene>
<evidence type="ECO:0000313" key="1">
    <source>
        <dbReference type="EMBL" id="MCX2741820.1"/>
    </source>
</evidence>
<reference evidence="1 2" key="1">
    <citation type="submission" date="2022-11" db="EMBL/GenBank/DDBJ databases">
        <title>The characterization of three novel Bacteroidetes species and genomic analysis of their roles in tidal elemental geochemical cycles.</title>
        <authorList>
            <person name="Ma K.-J."/>
        </authorList>
    </citation>
    <scope>NUCLEOTIDE SEQUENCE [LARGE SCALE GENOMIC DNA]</scope>
    <source>
        <strain evidence="1 2">M82</strain>
    </source>
</reference>
<dbReference type="RefSeq" id="WP_266054056.1">
    <property type="nucleotide sequence ID" value="NZ_JAPFQO010000013.1"/>
</dbReference>
<dbReference type="Proteomes" id="UP001207228">
    <property type="component" value="Unassembled WGS sequence"/>
</dbReference>
<sequence length="43" mass="5018">MRQFASISSVLLLSTSVALVLRNWLSPEDIHIDLEDEEYHLYL</sequence>
<keyword evidence="2" id="KW-1185">Reference proteome</keyword>
<comment type="caution">
    <text evidence="1">The sequence shown here is derived from an EMBL/GenBank/DDBJ whole genome shotgun (WGS) entry which is preliminary data.</text>
</comment>
<organism evidence="1 2">
    <name type="scientific">Pontibacter anaerobius</name>
    <dbReference type="NCBI Taxonomy" id="2993940"/>
    <lineage>
        <taxon>Bacteria</taxon>
        <taxon>Pseudomonadati</taxon>
        <taxon>Bacteroidota</taxon>
        <taxon>Cytophagia</taxon>
        <taxon>Cytophagales</taxon>
        <taxon>Hymenobacteraceae</taxon>
        <taxon>Pontibacter</taxon>
    </lineage>
</organism>
<accession>A0ABT3RKU4</accession>
<dbReference type="EMBL" id="JAPFQO010000013">
    <property type="protein sequence ID" value="MCX2741820.1"/>
    <property type="molecule type" value="Genomic_DNA"/>
</dbReference>
<evidence type="ECO:0000313" key="2">
    <source>
        <dbReference type="Proteomes" id="UP001207228"/>
    </source>
</evidence>
<protein>
    <submittedName>
        <fullName evidence="1">Uncharacterized protein</fullName>
    </submittedName>
</protein>